<evidence type="ECO:0000313" key="2">
    <source>
        <dbReference type="EMBL" id="PVG83807.1"/>
    </source>
</evidence>
<reference evidence="2 3" key="1">
    <citation type="submission" date="2018-04" db="EMBL/GenBank/DDBJ databases">
        <title>Genome of Nocardioides gansuensis WSJ-1.</title>
        <authorList>
            <person name="Wu S."/>
            <person name="Wang G."/>
        </authorList>
    </citation>
    <scope>NUCLEOTIDE SEQUENCE [LARGE SCALE GENOMIC DNA]</scope>
    <source>
        <strain evidence="2 3">WSJ-1</strain>
    </source>
</reference>
<dbReference type="PROSITE" id="PS50943">
    <property type="entry name" value="HTH_CROC1"/>
    <property type="match status" value="1"/>
</dbReference>
<dbReference type="AlphaFoldDB" id="A0A2T8FDM0"/>
<dbReference type="OrthoDB" id="3212310at2"/>
<feature type="domain" description="HTH cro/C1-type" evidence="1">
    <location>
        <begin position="33"/>
        <end position="80"/>
    </location>
</feature>
<sequence>MSTPLGEYLRARRAQVTPQEVGVPTHGVRRVPGLRREEVAMLAGVSVDYYTRLEQGRERSPSPQVLDALSDVLRLDDDARLHLYRVAGLTPGERQTAAHDRVAPELLRLLDNWSAHPAIVVGRAYDVLACNPLADALFQGFHRERNLMLRVFLDPDAPTFYPDWDQVARATVAGFRLLAGRTPNDPRIREVIAQLTRHSPAFVTLWQRHEARAKRLESKRLRHPEVGELTLSIQAFDVRSAPGQELIVYSAEPGTPSADGLALLGTLAATRDREARQA</sequence>
<dbReference type="SUPFAM" id="SSF47413">
    <property type="entry name" value="lambda repressor-like DNA-binding domains"/>
    <property type="match status" value="1"/>
</dbReference>
<organism evidence="2 3">
    <name type="scientific">Nocardioides gansuensis</name>
    <dbReference type="NCBI Taxonomy" id="2138300"/>
    <lineage>
        <taxon>Bacteria</taxon>
        <taxon>Bacillati</taxon>
        <taxon>Actinomycetota</taxon>
        <taxon>Actinomycetes</taxon>
        <taxon>Propionibacteriales</taxon>
        <taxon>Nocardioidaceae</taxon>
        <taxon>Nocardioides</taxon>
    </lineage>
</organism>
<evidence type="ECO:0000313" key="3">
    <source>
        <dbReference type="Proteomes" id="UP000246018"/>
    </source>
</evidence>
<dbReference type="Pfam" id="PF13560">
    <property type="entry name" value="HTH_31"/>
    <property type="match status" value="1"/>
</dbReference>
<dbReference type="InterPro" id="IPR001387">
    <property type="entry name" value="Cro/C1-type_HTH"/>
</dbReference>
<dbReference type="InterPro" id="IPR010982">
    <property type="entry name" value="Lambda_DNA-bd_dom_sf"/>
</dbReference>
<protein>
    <submittedName>
        <fullName evidence="2">Transcriptional regulator</fullName>
    </submittedName>
</protein>
<dbReference type="PANTHER" id="PTHR35010">
    <property type="entry name" value="BLL4672 PROTEIN-RELATED"/>
    <property type="match status" value="1"/>
</dbReference>
<dbReference type="SMART" id="SM00530">
    <property type="entry name" value="HTH_XRE"/>
    <property type="match status" value="1"/>
</dbReference>
<accession>A0A2T8FDM0</accession>
<dbReference type="Pfam" id="PF17765">
    <property type="entry name" value="MLTR_LBD"/>
    <property type="match status" value="1"/>
</dbReference>
<dbReference type="InterPro" id="IPR041413">
    <property type="entry name" value="MLTR_LBD"/>
</dbReference>
<dbReference type="CDD" id="cd00093">
    <property type="entry name" value="HTH_XRE"/>
    <property type="match status" value="1"/>
</dbReference>
<dbReference type="GO" id="GO:0003677">
    <property type="term" value="F:DNA binding"/>
    <property type="evidence" value="ECO:0007669"/>
    <property type="project" value="InterPro"/>
</dbReference>
<dbReference type="Gene3D" id="1.10.260.40">
    <property type="entry name" value="lambda repressor-like DNA-binding domains"/>
    <property type="match status" value="1"/>
</dbReference>
<dbReference type="PANTHER" id="PTHR35010:SF2">
    <property type="entry name" value="BLL4672 PROTEIN"/>
    <property type="match status" value="1"/>
</dbReference>
<dbReference type="EMBL" id="QDGZ01000002">
    <property type="protein sequence ID" value="PVG83807.1"/>
    <property type="molecule type" value="Genomic_DNA"/>
</dbReference>
<keyword evidence="3" id="KW-1185">Reference proteome</keyword>
<evidence type="ECO:0000259" key="1">
    <source>
        <dbReference type="PROSITE" id="PS50943"/>
    </source>
</evidence>
<dbReference type="RefSeq" id="WP_116571280.1">
    <property type="nucleotide sequence ID" value="NZ_QDGZ01000002.1"/>
</dbReference>
<dbReference type="Proteomes" id="UP000246018">
    <property type="component" value="Unassembled WGS sequence"/>
</dbReference>
<comment type="caution">
    <text evidence="2">The sequence shown here is derived from an EMBL/GenBank/DDBJ whole genome shotgun (WGS) entry which is preliminary data.</text>
</comment>
<dbReference type="Gene3D" id="3.30.450.180">
    <property type="match status" value="1"/>
</dbReference>
<proteinExistence type="predicted"/>
<gene>
    <name evidence="2" type="ORF">DDE18_05730</name>
</gene>
<name>A0A2T8FDM0_9ACTN</name>